<reference evidence="4" key="1">
    <citation type="submission" date="2008-03" db="EMBL/GenBank/DDBJ databases">
        <title>Complete sequence of chromosome of Beijerinckia indica subsp. indica ATCC 9039.</title>
        <authorList>
            <consortium name="US DOE Joint Genome Institute"/>
            <person name="Copeland A."/>
            <person name="Lucas S."/>
            <person name="Lapidus A."/>
            <person name="Glavina del Rio T."/>
            <person name="Dalin E."/>
            <person name="Tice H."/>
            <person name="Bruce D."/>
            <person name="Goodwin L."/>
            <person name="Pitluck S."/>
            <person name="LaButti K."/>
            <person name="Schmutz J."/>
            <person name="Larimer F."/>
            <person name="Land M."/>
            <person name="Hauser L."/>
            <person name="Kyrpides N."/>
            <person name="Mikhailova N."/>
            <person name="Dunfield P.F."/>
            <person name="Dedysh S.N."/>
            <person name="Liesack W."/>
            <person name="Saw J.H."/>
            <person name="Alam M."/>
            <person name="Chen Y."/>
            <person name="Murrell J.C."/>
            <person name="Richardson P."/>
        </authorList>
    </citation>
    <scope>NUCLEOTIDE SEQUENCE [LARGE SCALE GENOMIC DNA]</scope>
    <source>
        <strain evidence="4">ATCC 9039 / DSM 1715 / NCIMB 8712</strain>
    </source>
</reference>
<feature type="domain" description="Surface antigen" evidence="2">
    <location>
        <begin position="103"/>
        <end position="213"/>
    </location>
</feature>
<proteinExistence type="predicted"/>
<dbReference type="InterPro" id="IPR032635">
    <property type="entry name" value="Anti_2"/>
</dbReference>
<dbReference type="Proteomes" id="UP000001695">
    <property type="component" value="Chromosome"/>
</dbReference>
<feature type="region of interest" description="Disordered" evidence="1">
    <location>
        <begin position="48"/>
        <end position="69"/>
    </location>
</feature>
<accession>B2IIQ6</accession>
<evidence type="ECO:0000259" key="2">
    <source>
        <dbReference type="Pfam" id="PF16998"/>
    </source>
</evidence>
<evidence type="ECO:0000256" key="1">
    <source>
        <dbReference type="SAM" id="MobiDB-lite"/>
    </source>
</evidence>
<evidence type="ECO:0000313" key="4">
    <source>
        <dbReference type="Proteomes" id="UP000001695"/>
    </source>
</evidence>
<evidence type="ECO:0000313" key="3">
    <source>
        <dbReference type="EMBL" id="ACB94749.1"/>
    </source>
</evidence>
<reference evidence="3 4" key="2">
    <citation type="journal article" date="2010" name="J. Bacteriol.">
        <title>Complete genome sequence of Beijerinckia indica subsp. indica.</title>
        <authorList>
            <person name="Tamas I."/>
            <person name="Dedysh S.N."/>
            <person name="Liesack W."/>
            <person name="Stott M.B."/>
            <person name="Alam M."/>
            <person name="Murrell J.C."/>
            <person name="Dunfield P.F."/>
        </authorList>
    </citation>
    <scope>NUCLEOTIDE SEQUENCE [LARGE SCALE GENOMIC DNA]</scope>
    <source>
        <strain evidence="4">ATCC 9039 / DSM 1715 / NCIMB 8712</strain>
    </source>
</reference>
<name>B2IIQ6_BEII9</name>
<dbReference type="Pfam" id="PF16998">
    <property type="entry name" value="17kDa_Anti_2"/>
    <property type="match status" value="1"/>
</dbReference>
<dbReference type="AlphaFoldDB" id="B2IIQ6"/>
<sequence>MVPRHNRPWGPSDKFKIHGRFRKTGLPITRIEGMRQVSNVRTEERLNRALGHGEETMGPTDLARSKESRSAKQPIRLLGGLPLIVITSALMGGCSVSIPMSPLIDRETVTGSLPSKLTPPLPLAPGLDDEDRRLAKTALATALDPTANGRTIEWANPRSGVRGSFTAVGKAPDPRGRTCATFIADVIQERTTRPLRGRACAEHAGAWTIVEIERREGSA</sequence>
<dbReference type="KEGG" id="bid:Bind_1107"/>
<protein>
    <recommendedName>
        <fullName evidence="2">Surface antigen domain-containing protein</fullName>
    </recommendedName>
</protein>
<organism evidence="3 4">
    <name type="scientific">Beijerinckia indica subsp. indica (strain ATCC 9039 / DSM 1715 / NCIMB 8712)</name>
    <dbReference type="NCBI Taxonomy" id="395963"/>
    <lineage>
        <taxon>Bacteria</taxon>
        <taxon>Pseudomonadati</taxon>
        <taxon>Pseudomonadota</taxon>
        <taxon>Alphaproteobacteria</taxon>
        <taxon>Hyphomicrobiales</taxon>
        <taxon>Beijerinckiaceae</taxon>
        <taxon>Beijerinckia</taxon>
    </lineage>
</organism>
<dbReference type="HOGENOM" id="CLU_1259394_0_0_5"/>
<keyword evidence="4" id="KW-1185">Reference proteome</keyword>
<dbReference type="EMBL" id="CP001016">
    <property type="protein sequence ID" value="ACB94749.1"/>
    <property type="molecule type" value="Genomic_DNA"/>
</dbReference>
<gene>
    <name evidence="3" type="ordered locus">Bind_1107</name>
</gene>
<dbReference type="eggNOG" id="COG4520">
    <property type="taxonomic scope" value="Bacteria"/>
</dbReference>
<dbReference type="STRING" id="395963.Bind_1107"/>